<protein>
    <recommendedName>
        <fullName evidence="2">N-acetylmuramoyl-L-alanine amidase</fullName>
        <ecNumber evidence="2">3.5.1.28</ecNumber>
    </recommendedName>
</protein>
<comment type="catalytic activity">
    <reaction evidence="1">
        <text>Hydrolyzes the link between N-acetylmuramoyl residues and L-amino acid residues in certain cell-wall glycopeptides.</text>
        <dbReference type="EC" id="3.5.1.28"/>
    </reaction>
</comment>
<keyword evidence="7" id="KW-1185">Reference proteome</keyword>
<organism evidence="6 7">
    <name type="scientific">Flavilitoribacter nigricans (strain ATCC 23147 / DSM 23189 / NBRC 102662 / NCIMB 1420 / SS-2)</name>
    <name type="common">Lewinella nigricans</name>
    <dbReference type="NCBI Taxonomy" id="1122177"/>
    <lineage>
        <taxon>Bacteria</taxon>
        <taxon>Pseudomonadati</taxon>
        <taxon>Bacteroidota</taxon>
        <taxon>Saprospiria</taxon>
        <taxon>Saprospirales</taxon>
        <taxon>Lewinellaceae</taxon>
        <taxon>Flavilitoribacter</taxon>
    </lineage>
</organism>
<gene>
    <name evidence="6" type="ORF">CRP01_06480</name>
</gene>
<dbReference type="Gene3D" id="3.40.630.40">
    <property type="entry name" value="Zn-dependent exopeptidases"/>
    <property type="match status" value="1"/>
</dbReference>
<evidence type="ECO:0000259" key="5">
    <source>
        <dbReference type="SMART" id="SM00646"/>
    </source>
</evidence>
<dbReference type="EMBL" id="PDUD01000010">
    <property type="protein sequence ID" value="PHN07272.1"/>
    <property type="molecule type" value="Genomic_DNA"/>
</dbReference>
<evidence type="ECO:0000313" key="6">
    <source>
        <dbReference type="EMBL" id="PHN07272.1"/>
    </source>
</evidence>
<dbReference type="GO" id="GO:0009253">
    <property type="term" value="P:peptidoglycan catabolic process"/>
    <property type="evidence" value="ECO:0007669"/>
    <property type="project" value="InterPro"/>
</dbReference>
<dbReference type="GO" id="GO:0008745">
    <property type="term" value="F:N-acetylmuramoyl-L-alanine amidase activity"/>
    <property type="evidence" value="ECO:0007669"/>
    <property type="project" value="UniProtKB-EC"/>
</dbReference>
<proteinExistence type="predicted"/>
<keyword evidence="3" id="KW-0378">Hydrolase</keyword>
<feature type="domain" description="MurNAc-LAA" evidence="5">
    <location>
        <begin position="186"/>
        <end position="310"/>
    </location>
</feature>
<feature type="region of interest" description="Disordered" evidence="4">
    <location>
        <begin position="17"/>
        <end position="43"/>
    </location>
</feature>
<dbReference type="InterPro" id="IPR002508">
    <property type="entry name" value="MurNAc-LAA_cat"/>
</dbReference>
<dbReference type="OrthoDB" id="9763643at2"/>
<evidence type="ECO:0000256" key="4">
    <source>
        <dbReference type="SAM" id="MobiDB-lite"/>
    </source>
</evidence>
<dbReference type="SUPFAM" id="SSF53187">
    <property type="entry name" value="Zn-dependent exopeptidases"/>
    <property type="match status" value="1"/>
</dbReference>
<reference evidence="6 7" key="1">
    <citation type="submission" date="2017-10" db="EMBL/GenBank/DDBJ databases">
        <title>The draft genome sequence of Lewinella nigricans NBRC 102662.</title>
        <authorList>
            <person name="Wang K."/>
        </authorList>
    </citation>
    <scope>NUCLEOTIDE SEQUENCE [LARGE SCALE GENOMIC DNA]</scope>
    <source>
        <strain evidence="6 7">NBRC 102662</strain>
    </source>
</reference>
<dbReference type="Proteomes" id="UP000223913">
    <property type="component" value="Unassembled WGS sequence"/>
</dbReference>
<evidence type="ECO:0000256" key="2">
    <source>
        <dbReference type="ARBA" id="ARBA00011901"/>
    </source>
</evidence>
<evidence type="ECO:0000256" key="1">
    <source>
        <dbReference type="ARBA" id="ARBA00001561"/>
    </source>
</evidence>
<evidence type="ECO:0000256" key="3">
    <source>
        <dbReference type="ARBA" id="ARBA00022801"/>
    </source>
</evidence>
<accession>A0A2D0NFJ4</accession>
<dbReference type="RefSeq" id="WP_099149201.1">
    <property type="nucleotide sequence ID" value="NZ_PDUD01000010.1"/>
</dbReference>
<dbReference type="Pfam" id="PF01520">
    <property type="entry name" value="Amidase_3"/>
    <property type="match status" value="1"/>
</dbReference>
<sequence length="317" mass="35843">MLSKLLDAIKSLFSNLFGGGKSKEKTDTSSPKTTDEDILIPQDGSEITPDTVVVIANEMETIEIIPTEPDKDFDEDVFDEDPRVDPAPEEIIIPPVNEPVVDPGELEEPAPPKPNSRYLWCLDNGHGEKTPGKRSPLFEDGKTQLLEYEFNRDIVRRIMIELDKHGIAYHNVVPETDIDDFLQGRVDRANDFETELPKLFISVHSNAAPARSSKSWASDSISGIETWHYHGSKRGQKMASIFQRHLINKTKLKNRHLKSRPESQFFVLRKTKMTAVLTENGFYNNRAEALNLMKEEVRQQIADAHVAAILEIEENGL</sequence>
<dbReference type="EC" id="3.5.1.28" evidence="2"/>
<dbReference type="InterPro" id="IPR050695">
    <property type="entry name" value="N-acetylmuramoyl_amidase_3"/>
</dbReference>
<dbReference type="SMART" id="SM00646">
    <property type="entry name" value="Ami_3"/>
    <property type="match status" value="1"/>
</dbReference>
<name>A0A2D0NFJ4_FLAN2</name>
<dbReference type="GO" id="GO:0030288">
    <property type="term" value="C:outer membrane-bounded periplasmic space"/>
    <property type="evidence" value="ECO:0007669"/>
    <property type="project" value="TreeGrafter"/>
</dbReference>
<dbReference type="PANTHER" id="PTHR30404">
    <property type="entry name" value="N-ACETYLMURAMOYL-L-ALANINE AMIDASE"/>
    <property type="match status" value="1"/>
</dbReference>
<dbReference type="AlphaFoldDB" id="A0A2D0NFJ4"/>
<dbReference type="CDD" id="cd02696">
    <property type="entry name" value="MurNAc-LAA"/>
    <property type="match status" value="1"/>
</dbReference>
<comment type="caution">
    <text evidence="6">The sequence shown here is derived from an EMBL/GenBank/DDBJ whole genome shotgun (WGS) entry which is preliminary data.</text>
</comment>
<dbReference type="PANTHER" id="PTHR30404:SF0">
    <property type="entry name" value="N-ACETYLMURAMOYL-L-ALANINE AMIDASE AMIC"/>
    <property type="match status" value="1"/>
</dbReference>
<evidence type="ECO:0000313" key="7">
    <source>
        <dbReference type="Proteomes" id="UP000223913"/>
    </source>
</evidence>